<keyword evidence="3" id="KW-1185">Reference proteome</keyword>
<proteinExistence type="predicted"/>
<dbReference type="PROSITE" id="PS50904">
    <property type="entry name" value="PRELI_MSF1"/>
    <property type="match status" value="1"/>
</dbReference>
<dbReference type="Proteomes" id="UP000002866">
    <property type="component" value="Chromosome 1"/>
</dbReference>
<dbReference type="KEGG" id="tbl:TBLA_0A09110"/>
<protein>
    <recommendedName>
        <fullName evidence="1">PRELI/MSF1 domain-containing protein</fullName>
    </recommendedName>
</protein>
<dbReference type="STRING" id="1071380.I2GX47"/>
<gene>
    <name evidence="2" type="primary">TBLA0A09110</name>
    <name evidence="2" type="ORF">TBLA_0A09110</name>
</gene>
<dbReference type="GO" id="GO:0032048">
    <property type="term" value="P:cardiolipin metabolic process"/>
    <property type="evidence" value="ECO:0007669"/>
    <property type="project" value="EnsemblFungi"/>
</dbReference>
<organism evidence="2 3">
    <name type="scientific">Henningerozyma blattae (strain ATCC 34711 / CBS 6284 / DSM 70876 / NBRC 10599 / NRRL Y-10934 / UCD 77-7)</name>
    <name type="common">Yeast</name>
    <name type="synonym">Tetrapisispora blattae</name>
    <dbReference type="NCBI Taxonomy" id="1071380"/>
    <lineage>
        <taxon>Eukaryota</taxon>
        <taxon>Fungi</taxon>
        <taxon>Dikarya</taxon>
        <taxon>Ascomycota</taxon>
        <taxon>Saccharomycotina</taxon>
        <taxon>Saccharomycetes</taxon>
        <taxon>Saccharomycetales</taxon>
        <taxon>Saccharomycetaceae</taxon>
        <taxon>Henningerozyma</taxon>
    </lineage>
</organism>
<dbReference type="GO" id="GO:1990050">
    <property type="term" value="F:phosphatidic acid transfer activity"/>
    <property type="evidence" value="ECO:0007669"/>
    <property type="project" value="EnsemblFungi"/>
</dbReference>
<feature type="domain" description="PRELI/MSF1" evidence="1">
    <location>
        <begin position="1"/>
        <end position="173"/>
    </location>
</feature>
<dbReference type="GO" id="GO:0005758">
    <property type="term" value="C:mitochondrial intermembrane space"/>
    <property type="evidence" value="ECO:0007669"/>
    <property type="project" value="EnsemblFungi"/>
</dbReference>
<accession>I2GX47</accession>
<dbReference type="GeneID" id="14492693"/>
<dbReference type="FunCoup" id="I2GX47">
    <property type="interactions" value="379"/>
</dbReference>
<dbReference type="HOGENOM" id="CLU_067902_3_1_1"/>
<dbReference type="GO" id="GO:2001247">
    <property type="term" value="P:positive regulation of phosphatidylcholine biosynthetic process"/>
    <property type="evidence" value="ECO:0007669"/>
    <property type="project" value="EnsemblFungi"/>
</dbReference>
<dbReference type="GO" id="GO:0120010">
    <property type="term" value="P:intermembrane phospholipid transfer"/>
    <property type="evidence" value="ECO:0007669"/>
    <property type="project" value="EnsemblFungi"/>
</dbReference>
<evidence type="ECO:0000313" key="2">
    <source>
        <dbReference type="EMBL" id="CCH58699.1"/>
    </source>
</evidence>
<dbReference type="Pfam" id="PF04707">
    <property type="entry name" value="PRELI"/>
    <property type="match status" value="1"/>
</dbReference>
<name>I2GX47_HENB6</name>
<dbReference type="PANTHER" id="PTHR11158">
    <property type="entry name" value="MSF1/PX19 RELATED"/>
    <property type="match status" value="1"/>
</dbReference>
<dbReference type="InParanoid" id="I2GX47"/>
<dbReference type="AlphaFoldDB" id="I2GX47"/>
<dbReference type="OrthoDB" id="341300at2759"/>
<dbReference type="eggNOG" id="KOG3337">
    <property type="taxonomic scope" value="Eukaryota"/>
</dbReference>
<dbReference type="GO" id="GO:0005743">
    <property type="term" value="C:mitochondrial inner membrane"/>
    <property type="evidence" value="ECO:0007669"/>
    <property type="project" value="EnsemblFungi"/>
</dbReference>
<reference evidence="2 3" key="1">
    <citation type="journal article" date="2011" name="Proc. Natl. Acad. Sci. U.S.A.">
        <title>Evolutionary erosion of yeast sex chromosomes by mating-type switching accidents.</title>
        <authorList>
            <person name="Gordon J.L."/>
            <person name="Armisen D."/>
            <person name="Proux-Wera E."/>
            <person name="Oheigeartaigh S.S."/>
            <person name="Byrne K.P."/>
            <person name="Wolfe K.H."/>
        </authorList>
    </citation>
    <scope>NUCLEOTIDE SEQUENCE [LARGE SCALE GENOMIC DNA]</scope>
    <source>
        <strain evidence="3">ATCC 34711 / CBS 6284 / DSM 70876 / NBRC 10599 / NRRL Y-10934 / UCD 77-7</strain>
    </source>
</reference>
<dbReference type="InterPro" id="IPR006797">
    <property type="entry name" value="PRELI/MSF1_dom"/>
</dbReference>
<dbReference type="RefSeq" id="XP_004178218.1">
    <property type="nucleotide sequence ID" value="XM_004178170.1"/>
</dbReference>
<dbReference type="OMA" id="GYEFFKC"/>
<sequence length="178" mass="21003">MVLFHKSTHIFQNDFATVSLAFFNRYPNPYSKNVLSTDTLAQHIDPQNGKLYKTRLIKKDGKLPRWIMPFLGKITTTYILEKSIVDPMKYTMETYMSNIDHLSIMRVEEYTTYKYDNINHNTIVSSEVKFSSTFREGIRNKVESWSRNKFDESVKKSREGMVFVMKNLQMKSQNMKEA</sequence>
<dbReference type="InterPro" id="IPR037365">
    <property type="entry name" value="Slowmo/Ups"/>
</dbReference>
<evidence type="ECO:0000313" key="3">
    <source>
        <dbReference type="Proteomes" id="UP000002866"/>
    </source>
</evidence>
<evidence type="ECO:0000259" key="1">
    <source>
        <dbReference type="PROSITE" id="PS50904"/>
    </source>
</evidence>
<dbReference type="EMBL" id="HE806316">
    <property type="protein sequence ID" value="CCH58699.1"/>
    <property type="molecule type" value="Genomic_DNA"/>
</dbReference>